<gene>
    <name evidence="1" type="primary">63</name>
    <name evidence="1" type="ORF">SEA_CHERRYONLIM_63</name>
</gene>
<accession>A0A5P8D9Z1</accession>
<dbReference type="EMBL" id="MN284906">
    <property type="protein sequence ID" value="QFP95816.1"/>
    <property type="molecule type" value="Genomic_DNA"/>
</dbReference>
<dbReference type="GeneID" id="77939218"/>
<reference evidence="1 2" key="1">
    <citation type="submission" date="2019-08" db="EMBL/GenBank/DDBJ databases">
        <authorList>
            <person name="Lim D."/>
            <person name="Batin B."/>
            <person name="Choi E."/>
            <person name="Dhami J."/>
            <person name="Figueroa S."/>
            <person name="Kim S."/>
            <person name="Kim U."/>
            <person name="Klim L."/>
            <person name="Lee Y.S."/>
            <person name="Nathaniel A."/>
            <person name="Shih C."/>
            <person name="Simental K."/>
            <person name="Shu E."/>
            <person name="Trivedi R."/>
            <person name="Valladolid I."/>
            <person name="Wang C."/>
            <person name="Ward C."/>
            <person name="Yoo K."/>
            <person name="Choi J.D."/>
            <person name="Dean N."/>
            <person name="Muthiah A.S."/>
            <person name="Diaz A."/>
            <person name="Garlena R.A."/>
            <person name="Russell D.A."/>
            <person name="Pope W.H."/>
            <person name="Jacobs-Sera D."/>
            <person name="Hatfull G.F."/>
        </authorList>
    </citation>
    <scope>NUCLEOTIDE SEQUENCE [LARGE SCALE GENOMIC DNA]</scope>
</reference>
<dbReference type="KEGG" id="vg:77939218"/>
<protein>
    <submittedName>
        <fullName evidence="1">Uncharacterized protein</fullName>
    </submittedName>
</protein>
<name>A0A5P8D9Z1_9CAUD</name>
<organism evidence="1 2">
    <name type="scientific">Gordonia phage CherryonLim</name>
    <dbReference type="NCBI Taxonomy" id="2652411"/>
    <lineage>
        <taxon>Viruses</taxon>
        <taxon>Duplodnaviria</taxon>
        <taxon>Heunggongvirae</taxon>
        <taxon>Uroviricota</taxon>
        <taxon>Caudoviricetes</taxon>
        <taxon>Ponsvirus</taxon>
        <taxon>Ponsvirus cherryonlim</taxon>
    </lineage>
</organism>
<sequence>MKNEEGQSPELLVMELFERRNHSDIPAKDLWDWLVNTHGYTRRDYDRVKRVLGLPTSSYKVGRHTWYRSPWTDDDEKRHEIMRTIMIDNMRRWRREYPDFKAFLVDVKAVLKEIKPTTR</sequence>
<dbReference type="Proteomes" id="UP000325899">
    <property type="component" value="Segment"/>
</dbReference>
<evidence type="ECO:0000313" key="1">
    <source>
        <dbReference type="EMBL" id="QFP95816.1"/>
    </source>
</evidence>
<dbReference type="RefSeq" id="YP_010663198.1">
    <property type="nucleotide sequence ID" value="NC_070893.1"/>
</dbReference>
<evidence type="ECO:0000313" key="2">
    <source>
        <dbReference type="Proteomes" id="UP000325899"/>
    </source>
</evidence>
<proteinExistence type="predicted"/>
<keyword evidence="2" id="KW-1185">Reference proteome</keyword>